<gene>
    <name evidence="1" type="ORF">GX50_08055</name>
</gene>
<comment type="caution">
    <text evidence="1">The sequence shown here is derived from an EMBL/GenBank/DDBJ whole genome shotgun (WGS) entry which is preliminary data.</text>
</comment>
<protein>
    <submittedName>
        <fullName evidence="1">Uncharacterized protein</fullName>
    </submittedName>
</protein>
<dbReference type="EMBL" id="PDND01000265">
    <property type="protein sequence ID" value="PGH29192.1"/>
    <property type="molecule type" value="Genomic_DNA"/>
</dbReference>
<dbReference type="AlphaFoldDB" id="A0A2B7Z847"/>
<proteinExistence type="predicted"/>
<evidence type="ECO:0000313" key="2">
    <source>
        <dbReference type="Proteomes" id="UP000226031"/>
    </source>
</evidence>
<organism evidence="1 2">
    <name type="scientific">[Emmonsia] crescens</name>
    <dbReference type="NCBI Taxonomy" id="73230"/>
    <lineage>
        <taxon>Eukaryota</taxon>
        <taxon>Fungi</taxon>
        <taxon>Dikarya</taxon>
        <taxon>Ascomycota</taxon>
        <taxon>Pezizomycotina</taxon>
        <taxon>Eurotiomycetes</taxon>
        <taxon>Eurotiomycetidae</taxon>
        <taxon>Onygenales</taxon>
        <taxon>Ajellomycetaceae</taxon>
        <taxon>Emergomyces</taxon>
    </lineage>
</organism>
<dbReference type="VEuPathDB" id="FungiDB:EMCG_04524"/>
<evidence type="ECO:0000313" key="1">
    <source>
        <dbReference type="EMBL" id="PGH29192.1"/>
    </source>
</evidence>
<keyword evidence="2" id="KW-1185">Reference proteome</keyword>
<dbReference type="Proteomes" id="UP000226031">
    <property type="component" value="Unassembled WGS sequence"/>
</dbReference>
<accession>A0A2B7Z847</accession>
<sequence length="144" mass="16220">MPLRHIPSRTLHGALRGDAWGETLDSKQEYIILPLSQVKILKLVYKRDGDEMYMYMYPIDRSGYAGKAQHSAKNISHTSLTLAEDPIIINEPMSSTNLPCGSDQFVAIPSLQRNIERVPGGYEVYAKMSNESTDVVERGRVDQH</sequence>
<reference evidence="1 2" key="1">
    <citation type="submission" date="2017-10" db="EMBL/GenBank/DDBJ databases">
        <title>Comparative genomics in systemic dimorphic fungi from Ajellomycetaceae.</title>
        <authorList>
            <person name="Munoz J.F."/>
            <person name="Mcewen J.G."/>
            <person name="Clay O.K."/>
            <person name="Cuomo C.A."/>
        </authorList>
    </citation>
    <scope>NUCLEOTIDE SEQUENCE [LARGE SCALE GENOMIC DNA]</scope>
    <source>
        <strain evidence="1 2">UAMH4076</strain>
    </source>
</reference>
<name>A0A2B7Z847_9EURO</name>